<dbReference type="InterPro" id="IPR050727">
    <property type="entry name" value="GH43_arabinanases"/>
</dbReference>
<evidence type="ECO:0000256" key="6">
    <source>
        <dbReference type="ARBA" id="ARBA00023295"/>
    </source>
</evidence>
<feature type="active site" description="Proton acceptor" evidence="8">
    <location>
        <position position="36"/>
    </location>
</feature>
<dbReference type="PANTHER" id="PTHR43301">
    <property type="entry name" value="ARABINAN ENDO-1,5-ALPHA-L-ARABINOSIDASE"/>
    <property type="match status" value="1"/>
</dbReference>
<proteinExistence type="inferred from homology"/>
<dbReference type="EC" id="3.2.1.99" evidence="4 7"/>
<evidence type="ECO:0000256" key="9">
    <source>
        <dbReference type="PIRSR" id="PIRSR606710-2"/>
    </source>
</evidence>
<comment type="similarity">
    <text evidence="3 7">Belongs to the glycosyl hydrolase 43 family.</text>
</comment>
<keyword evidence="5 7" id="KW-0378">Hydrolase</keyword>
<dbReference type="GO" id="GO:0031222">
    <property type="term" value="P:arabinan catabolic process"/>
    <property type="evidence" value="ECO:0007669"/>
    <property type="project" value="UniProtKB-UniPathway"/>
</dbReference>
<keyword evidence="12" id="KW-1185">Reference proteome</keyword>
<dbReference type="OrthoDB" id="195678at2759"/>
<reference evidence="11 12" key="1">
    <citation type="journal article" date="2015" name="Fungal Genet. Biol.">
        <title>Evolution of novel wood decay mechanisms in Agaricales revealed by the genome sequences of Fistulina hepatica and Cylindrobasidium torrendii.</title>
        <authorList>
            <person name="Floudas D."/>
            <person name="Held B.W."/>
            <person name="Riley R."/>
            <person name="Nagy L.G."/>
            <person name="Koehler G."/>
            <person name="Ransdell A.S."/>
            <person name="Younus H."/>
            <person name="Chow J."/>
            <person name="Chiniquy J."/>
            <person name="Lipzen A."/>
            <person name="Tritt A."/>
            <person name="Sun H."/>
            <person name="Haridas S."/>
            <person name="LaButti K."/>
            <person name="Ohm R.A."/>
            <person name="Kues U."/>
            <person name="Blanchette R.A."/>
            <person name="Grigoriev I.V."/>
            <person name="Minto R.E."/>
            <person name="Hibbett D.S."/>
        </authorList>
    </citation>
    <scope>NUCLEOTIDE SEQUENCE [LARGE SCALE GENOMIC DNA]</scope>
    <source>
        <strain evidence="11 12">FP15055 ss-10</strain>
    </source>
</reference>
<evidence type="ECO:0000313" key="11">
    <source>
        <dbReference type="EMBL" id="KIY70284.1"/>
    </source>
</evidence>
<dbReference type="InterPro" id="IPR016840">
    <property type="entry name" value="Glyco_hydro_43_endo_a_Ara-ase"/>
</dbReference>
<evidence type="ECO:0000256" key="4">
    <source>
        <dbReference type="ARBA" id="ARBA00012586"/>
    </source>
</evidence>
<accession>A0A0D7BJK7</accession>
<organism evidence="11 12">
    <name type="scientific">Cylindrobasidium torrendii FP15055 ss-10</name>
    <dbReference type="NCBI Taxonomy" id="1314674"/>
    <lineage>
        <taxon>Eukaryota</taxon>
        <taxon>Fungi</taxon>
        <taxon>Dikarya</taxon>
        <taxon>Basidiomycota</taxon>
        <taxon>Agaricomycotina</taxon>
        <taxon>Agaricomycetes</taxon>
        <taxon>Agaricomycetidae</taxon>
        <taxon>Agaricales</taxon>
        <taxon>Marasmiineae</taxon>
        <taxon>Physalacriaceae</taxon>
        <taxon>Cylindrobasidium</taxon>
    </lineage>
</organism>
<keyword evidence="10" id="KW-0732">Signal</keyword>
<dbReference type="PIRSF" id="PIRSF026534">
    <property type="entry name" value="Endo_alpha-L-arabinosidase"/>
    <property type="match status" value="1"/>
</dbReference>
<dbReference type="InterPro" id="IPR006710">
    <property type="entry name" value="Glyco_hydro_43"/>
</dbReference>
<dbReference type="GO" id="GO:0046558">
    <property type="term" value="F:arabinan endo-1,5-alpha-L-arabinosidase activity"/>
    <property type="evidence" value="ECO:0007669"/>
    <property type="project" value="UniProtKB-EC"/>
</dbReference>
<evidence type="ECO:0000256" key="5">
    <source>
        <dbReference type="ARBA" id="ARBA00022801"/>
    </source>
</evidence>
<evidence type="ECO:0000256" key="1">
    <source>
        <dbReference type="ARBA" id="ARBA00000375"/>
    </source>
</evidence>
<dbReference type="EMBL" id="KN880470">
    <property type="protein sequence ID" value="KIY70284.1"/>
    <property type="molecule type" value="Genomic_DNA"/>
</dbReference>
<evidence type="ECO:0000313" key="12">
    <source>
        <dbReference type="Proteomes" id="UP000054007"/>
    </source>
</evidence>
<feature type="chain" id="PRO_5002317460" description="Arabinan endo-1,5-alpha-L-arabinosidase" evidence="10">
    <location>
        <begin position="22"/>
        <end position="313"/>
    </location>
</feature>
<sequence length="313" mass="33330">MSSPLILKALLVGLLSVVANAYVGPGKVTGVTTVHDPSMCKRGDGTYFIFSTAPGIQIITSKDRTAWTSPGVMFPNGAATWTDAYTGTSNGNLWAPDCYWDGNQFWVWYSASSFGSRVSAIFLATSTTGNPGTWSNKGLVTSTTNSSNYNAIDPNLIRVSNSAWYLTFGSFWTGIKIAQLHPSNGMLYDSTVTSLASRSNNAVEGSSLYSHGGYYYLFTSWDACCKGTSSTYNIRVGRSKTLLGPYVDASGVSLLNGGGTLVLPSHDGITGPGGQDIFEDTDGPLLVYHYYTSSGSYLGINLLDFSSGWPVVA</sequence>
<keyword evidence="6 7" id="KW-0326">Glycosidase</keyword>
<dbReference type="AlphaFoldDB" id="A0A0D7BJK7"/>
<feature type="active site" description="Proton donor" evidence="8">
    <location>
        <position position="204"/>
    </location>
</feature>
<dbReference type="UniPathway" id="UPA00667"/>
<dbReference type="Proteomes" id="UP000054007">
    <property type="component" value="Unassembled WGS sequence"/>
</dbReference>
<dbReference type="Pfam" id="PF04616">
    <property type="entry name" value="Glyco_hydro_43"/>
    <property type="match status" value="1"/>
</dbReference>
<dbReference type="STRING" id="1314674.A0A0D7BJK7"/>
<dbReference type="CDD" id="cd08998">
    <property type="entry name" value="GH43_Arb43a-like"/>
    <property type="match status" value="1"/>
</dbReference>
<comment type="pathway">
    <text evidence="2 7">Glycan metabolism; L-arabinan degradation.</text>
</comment>
<dbReference type="SUPFAM" id="SSF75005">
    <property type="entry name" value="Arabinanase/levansucrase/invertase"/>
    <property type="match status" value="1"/>
</dbReference>
<evidence type="ECO:0000256" key="10">
    <source>
        <dbReference type="SAM" id="SignalP"/>
    </source>
</evidence>
<name>A0A0D7BJK7_9AGAR</name>
<dbReference type="PANTHER" id="PTHR43301:SF3">
    <property type="entry name" value="ARABINAN ENDO-1,5-ALPHA-L-ARABINOSIDASE A-RELATED"/>
    <property type="match status" value="1"/>
</dbReference>
<dbReference type="InterPro" id="IPR023296">
    <property type="entry name" value="Glyco_hydro_beta-prop_sf"/>
</dbReference>
<evidence type="ECO:0000256" key="8">
    <source>
        <dbReference type="PIRSR" id="PIRSR606710-1"/>
    </source>
</evidence>
<gene>
    <name evidence="11" type="ORF">CYLTODRAFT_195476</name>
</gene>
<comment type="catalytic activity">
    <reaction evidence="1 7">
        <text>Endohydrolysis of (1-&gt;5)-alpha-arabinofuranosidic linkages in (1-&gt;5)-arabinans.</text>
        <dbReference type="EC" id="3.2.1.99"/>
    </reaction>
</comment>
<dbReference type="Gene3D" id="2.115.10.20">
    <property type="entry name" value="Glycosyl hydrolase domain, family 43"/>
    <property type="match status" value="1"/>
</dbReference>
<feature type="signal peptide" evidence="10">
    <location>
        <begin position="1"/>
        <end position="21"/>
    </location>
</feature>
<protein>
    <recommendedName>
        <fullName evidence="4 7">Arabinan endo-1,5-alpha-L-arabinosidase</fullName>
        <ecNumber evidence="4 7">3.2.1.99</ecNumber>
    </recommendedName>
</protein>
<evidence type="ECO:0000256" key="2">
    <source>
        <dbReference type="ARBA" id="ARBA00004834"/>
    </source>
</evidence>
<evidence type="ECO:0000256" key="3">
    <source>
        <dbReference type="ARBA" id="ARBA00009865"/>
    </source>
</evidence>
<evidence type="ECO:0000256" key="7">
    <source>
        <dbReference type="PIRNR" id="PIRNR026534"/>
    </source>
</evidence>
<feature type="site" description="Important for catalytic activity, responsible for pKa modulation of the active site Glu and correct orientation of both the proton donor and substrate" evidence="9">
    <location>
        <position position="153"/>
    </location>
</feature>